<feature type="transmembrane region" description="Helical" evidence="1">
    <location>
        <begin position="128"/>
        <end position="147"/>
    </location>
</feature>
<name>A0A4R1GE99_9GAMM</name>
<dbReference type="EMBL" id="SMFU01000010">
    <property type="protein sequence ID" value="TCK04995.1"/>
    <property type="molecule type" value="Genomic_DNA"/>
</dbReference>
<reference evidence="2 3" key="1">
    <citation type="submission" date="2019-03" db="EMBL/GenBank/DDBJ databases">
        <title>Genomic Encyclopedia of Archaeal and Bacterial Type Strains, Phase II (KMG-II): from individual species to whole genera.</title>
        <authorList>
            <person name="Goeker M."/>
        </authorList>
    </citation>
    <scope>NUCLEOTIDE SEQUENCE [LARGE SCALE GENOMIC DNA]</scope>
    <source>
        <strain evidence="2 3">DSM 27697</strain>
    </source>
</reference>
<comment type="caution">
    <text evidence="2">The sequence shown here is derived from an EMBL/GenBank/DDBJ whole genome shotgun (WGS) entry which is preliminary data.</text>
</comment>
<feature type="transmembrane region" description="Helical" evidence="1">
    <location>
        <begin position="74"/>
        <end position="93"/>
    </location>
</feature>
<protein>
    <submittedName>
        <fullName evidence="2">Uncharacterized protein</fullName>
    </submittedName>
</protein>
<proteinExistence type="predicted"/>
<dbReference type="AlphaFoldDB" id="A0A4R1GE99"/>
<feature type="transmembrane region" description="Helical" evidence="1">
    <location>
        <begin position="154"/>
        <end position="174"/>
    </location>
</feature>
<dbReference type="Proteomes" id="UP000294546">
    <property type="component" value="Unassembled WGS sequence"/>
</dbReference>
<evidence type="ECO:0000313" key="3">
    <source>
        <dbReference type="Proteomes" id="UP000294546"/>
    </source>
</evidence>
<feature type="transmembrane region" description="Helical" evidence="1">
    <location>
        <begin position="12"/>
        <end position="29"/>
    </location>
</feature>
<organism evidence="2 3">
    <name type="scientific">Marinobacterium mangrovicola</name>
    <dbReference type="NCBI Taxonomy" id="1476959"/>
    <lineage>
        <taxon>Bacteria</taxon>
        <taxon>Pseudomonadati</taxon>
        <taxon>Pseudomonadota</taxon>
        <taxon>Gammaproteobacteria</taxon>
        <taxon>Oceanospirillales</taxon>
        <taxon>Oceanospirillaceae</taxon>
        <taxon>Marinobacterium</taxon>
    </lineage>
</organism>
<accession>A0A4R1GE99</accession>
<sequence>MTFQATSPLASIAELVLLLVVGGSTIWAYRSRQNDKPHSVLLGTWSLSSLFLALAVIAAWLPEGSTDLETLKRLGINLGIYAGMPMLAVAVYALGKRLFWSAAGWGRLLLGFFALFELNRQLGYGEEYTNVLGAASVIGVLSGALFLSVARARVLSAAAAVSVAAALAFSGSAALPVPAYPVAATLLAAMGIALLTTAVRLEISLLNQPSQ</sequence>
<feature type="transmembrane region" description="Helical" evidence="1">
    <location>
        <begin position="180"/>
        <end position="201"/>
    </location>
</feature>
<keyword evidence="1" id="KW-0812">Transmembrane</keyword>
<keyword evidence="1" id="KW-0472">Membrane</keyword>
<gene>
    <name evidence="2" type="ORF">CLV83_3447</name>
</gene>
<evidence type="ECO:0000313" key="2">
    <source>
        <dbReference type="EMBL" id="TCK04995.1"/>
    </source>
</evidence>
<feature type="transmembrane region" description="Helical" evidence="1">
    <location>
        <begin position="41"/>
        <end position="62"/>
    </location>
</feature>
<dbReference type="OrthoDB" id="6199484at2"/>
<keyword evidence="1" id="KW-1133">Transmembrane helix</keyword>
<evidence type="ECO:0000256" key="1">
    <source>
        <dbReference type="SAM" id="Phobius"/>
    </source>
</evidence>
<dbReference type="RefSeq" id="WP_132295201.1">
    <property type="nucleotide sequence ID" value="NZ_SMFU01000010.1"/>
</dbReference>
<keyword evidence="3" id="KW-1185">Reference proteome</keyword>